<feature type="region of interest" description="Disordered" evidence="1">
    <location>
        <begin position="385"/>
        <end position="412"/>
    </location>
</feature>
<gene>
    <name evidence="3" type="ORF">F511_06610</name>
</gene>
<evidence type="ECO:0000256" key="1">
    <source>
        <dbReference type="SAM" id="MobiDB-lite"/>
    </source>
</evidence>
<reference evidence="3 4" key="1">
    <citation type="journal article" date="2015" name="Proc. Natl. Acad. Sci. U.S.A.">
        <title>The resurrection genome of Boea hygrometrica: A blueprint for survival of dehydration.</title>
        <authorList>
            <person name="Xiao L."/>
            <person name="Yang G."/>
            <person name="Zhang L."/>
            <person name="Yang X."/>
            <person name="Zhao S."/>
            <person name="Ji Z."/>
            <person name="Zhou Q."/>
            <person name="Hu M."/>
            <person name="Wang Y."/>
            <person name="Chen M."/>
            <person name="Xu Y."/>
            <person name="Jin H."/>
            <person name="Xiao X."/>
            <person name="Hu G."/>
            <person name="Bao F."/>
            <person name="Hu Y."/>
            <person name="Wan P."/>
            <person name="Li L."/>
            <person name="Deng X."/>
            <person name="Kuang T."/>
            <person name="Xiang C."/>
            <person name="Zhu J.K."/>
            <person name="Oliver M.J."/>
            <person name="He Y."/>
        </authorList>
    </citation>
    <scope>NUCLEOTIDE SEQUENCE [LARGE SCALE GENOMIC DNA]</scope>
    <source>
        <strain evidence="4">cv. XS01</strain>
    </source>
</reference>
<dbReference type="EMBL" id="KV009512">
    <property type="protein sequence ID" value="KZV29115.1"/>
    <property type="molecule type" value="Genomic_DNA"/>
</dbReference>
<evidence type="ECO:0000256" key="2">
    <source>
        <dbReference type="SAM" id="Phobius"/>
    </source>
</evidence>
<feature type="region of interest" description="Disordered" evidence="1">
    <location>
        <begin position="338"/>
        <end position="373"/>
    </location>
</feature>
<dbReference type="OrthoDB" id="1300289at2759"/>
<proteinExistence type="predicted"/>
<feature type="compositionally biased region" description="Basic residues" evidence="1">
    <location>
        <begin position="358"/>
        <end position="372"/>
    </location>
</feature>
<keyword evidence="4" id="KW-1185">Reference proteome</keyword>
<evidence type="ECO:0000313" key="4">
    <source>
        <dbReference type="Proteomes" id="UP000250235"/>
    </source>
</evidence>
<feature type="transmembrane region" description="Helical" evidence="2">
    <location>
        <begin position="292"/>
        <end position="317"/>
    </location>
</feature>
<keyword evidence="2" id="KW-1133">Transmembrane helix</keyword>
<accession>A0A2Z7B5N9</accession>
<keyword evidence="2" id="KW-0812">Transmembrane</keyword>
<sequence length="550" mass="60955">MSTSEQGVDCPIADNRSETGVVLPVEAIGPIDHPSYSDNEFPATIQNRLFPVHSLSSNDLLLSQPLLPHAVPAQFKSWPRVSSQWIDWVNRLQPRFGDQWKSQGLWSLIELSKGQLDSSITAFFEFLQSGTFDELTPPPRPRVGSFDQSWVVAYPSFRDDSPEFVFDTLLTACIHHRFLIVDYLGARSPVVPRANISWSFELYNPALFSRQFGLSQVIPHLVLYYPMDILHLDSEIGSGLLSKATVELLAAAPSSFLSPIRVYTPEDVSSFSAWWPPRRAVLAPTFDYPSGLLLFLHICLFFLLHCAWLSMFLAFAAKGKKSIAPASVDKSTIAPPIDAKSKKRKVSSAPPHSIQSSKVKKYSTRNSGRLKSRFSNTEADPVDLVSSSHITDDEEDNSEREDIGLAPESALPSIPLDFSSRRAQLQELDSSSPDVDLSFADVEASTSSQLAKSFPSAESLSYARTAVHNFLELGLHQLGESQRLDMISAVSILKASPEFSAEHPLLDSIATIFSDSDVAQTKLTSLMAKRDDFHNKPRRAEAMEQENLSV</sequence>
<keyword evidence="2" id="KW-0472">Membrane</keyword>
<dbReference type="AlphaFoldDB" id="A0A2Z7B5N9"/>
<organism evidence="3 4">
    <name type="scientific">Dorcoceras hygrometricum</name>
    <dbReference type="NCBI Taxonomy" id="472368"/>
    <lineage>
        <taxon>Eukaryota</taxon>
        <taxon>Viridiplantae</taxon>
        <taxon>Streptophyta</taxon>
        <taxon>Embryophyta</taxon>
        <taxon>Tracheophyta</taxon>
        <taxon>Spermatophyta</taxon>
        <taxon>Magnoliopsida</taxon>
        <taxon>eudicotyledons</taxon>
        <taxon>Gunneridae</taxon>
        <taxon>Pentapetalae</taxon>
        <taxon>asterids</taxon>
        <taxon>lamiids</taxon>
        <taxon>Lamiales</taxon>
        <taxon>Gesneriaceae</taxon>
        <taxon>Didymocarpoideae</taxon>
        <taxon>Trichosporeae</taxon>
        <taxon>Loxocarpinae</taxon>
        <taxon>Dorcoceras</taxon>
    </lineage>
</organism>
<protein>
    <submittedName>
        <fullName evidence="3">Uncharacterized protein</fullName>
    </submittedName>
</protein>
<evidence type="ECO:0000313" key="3">
    <source>
        <dbReference type="EMBL" id="KZV29115.1"/>
    </source>
</evidence>
<name>A0A2Z7B5N9_9LAMI</name>
<dbReference type="Proteomes" id="UP000250235">
    <property type="component" value="Unassembled WGS sequence"/>
</dbReference>